<keyword evidence="4" id="KW-1185">Reference proteome</keyword>
<accession>A0A239VIR0</accession>
<protein>
    <submittedName>
        <fullName evidence="3">Modifier protein of major autolysin</fullName>
    </submittedName>
</protein>
<dbReference type="GO" id="GO:0030288">
    <property type="term" value="C:outer membrane-bounded periplasmic space"/>
    <property type="evidence" value="ECO:0007669"/>
    <property type="project" value="TreeGrafter"/>
</dbReference>
<dbReference type="PANTHER" id="PTHR30032:SF4">
    <property type="entry name" value="AMIDASE ENHANCER"/>
    <property type="match status" value="1"/>
</dbReference>
<feature type="signal peptide" evidence="1">
    <location>
        <begin position="1"/>
        <end position="45"/>
    </location>
</feature>
<proteinExistence type="predicted"/>
<dbReference type="InterPro" id="IPR013693">
    <property type="entry name" value="SpoIID/LytB_N"/>
</dbReference>
<dbReference type="GO" id="GO:0030435">
    <property type="term" value="P:sporulation resulting in formation of a cellular spore"/>
    <property type="evidence" value="ECO:0007669"/>
    <property type="project" value="InterPro"/>
</dbReference>
<feature type="domain" description="Sporulation stage II protein D amidase enhancer LytB N-terminal" evidence="2">
    <location>
        <begin position="215"/>
        <end position="313"/>
    </location>
</feature>
<dbReference type="STRING" id="1121387.GCA_000429885_02011"/>
<evidence type="ECO:0000259" key="2">
    <source>
        <dbReference type="Pfam" id="PF08486"/>
    </source>
</evidence>
<dbReference type="KEGG" id="dco:SAMEA4475696_1300"/>
<dbReference type="PANTHER" id="PTHR30032">
    <property type="entry name" value="N-ACETYLMURAMOYL-L-ALANINE AMIDASE-RELATED"/>
    <property type="match status" value="1"/>
</dbReference>
<dbReference type="InterPro" id="IPR013486">
    <property type="entry name" value="SpoIID/LytB"/>
</dbReference>
<dbReference type="NCBIfam" id="TIGR02669">
    <property type="entry name" value="SpoIID_LytB"/>
    <property type="match status" value="1"/>
</dbReference>
<dbReference type="AlphaFoldDB" id="A0A239VIR0"/>
<reference evidence="3 4" key="1">
    <citation type="submission" date="2017-06" db="EMBL/GenBank/DDBJ databases">
        <authorList>
            <consortium name="Pathogen Informatics"/>
        </authorList>
    </citation>
    <scope>NUCLEOTIDE SEQUENCE [LARGE SCALE GENOMIC DNA]</scope>
    <source>
        <strain evidence="3 4">NCTC13039</strain>
    </source>
</reference>
<evidence type="ECO:0000256" key="1">
    <source>
        <dbReference type="SAM" id="SignalP"/>
    </source>
</evidence>
<keyword evidence="1" id="KW-0732">Signal</keyword>
<dbReference type="Pfam" id="PF08486">
    <property type="entry name" value="SpoIID"/>
    <property type="match status" value="1"/>
</dbReference>
<dbReference type="EMBL" id="LT906453">
    <property type="protein sequence ID" value="SNV21639.1"/>
    <property type="molecule type" value="Genomic_DNA"/>
</dbReference>
<dbReference type="Proteomes" id="UP000242637">
    <property type="component" value="Chromosome 1"/>
</dbReference>
<sequence length="429" mass="45888">MPADGSIVTRTKRIPSRSHAHTIRRLAVSVAAAAVLLPMSAPAHAATRDTVSRPSSGGFVISGQGFGHGRGMSQWGAYGAATAGLNWSRILDFYYPGTVRSKLPESTMRVWLSADNDGDTRIAPARGMSLTVGATRRALPSGNGYRAWRAIRSGKTLNVQYLNNANTWRPYTTTTGSAVVFATNSGLVDVLLPGGNVKRVRGSVSAVSDRAATSGMRTVLNSSMESYLRSVVPNEMPASWHPNALAAQTVAARTYAAAYRTNQRARKATWDICDTTTCQVFKGVANTSRWGTRTPGEYASTDAAIKATTGTVLRTRNKNFAFTEFSASNGGWTVEGGPYYQVAKADPYDGRMKNPNSSWSVTISPAKMDAAFGVGTVRSLRITQRDGHGARGGRVLSVLVSGSRGTKTVSGDSFRWALRLRSDWVSFAG</sequence>
<evidence type="ECO:0000313" key="4">
    <source>
        <dbReference type="Proteomes" id="UP000242637"/>
    </source>
</evidence>
<evidence type="ECO:0000313" key="3">
    <source>
        <dbReference type="EMBL" id="SNV21639.1"/>
    </source>
</evidence>
<gene>
    <name evidence="3" type="primary">lytB</name>
    <name evidence="3" type="ORF">SAMEA4475696_01300</name>
</gene>
<organism evidence="3 4">
    <name type="scientific">Dermatophilus congolensis</name>
    <dbReference type="NCBI Taxonomy" id="1863"/>
    <lineage>
        <taxon>Bacteria</taxon>
        <taxon>Bacillati</taxon>
        <taxon>Actinomycetota</taxon>
        <taxon>Actinomycetes</taxon>
        <taxon>Micrococcales</taxon>
        <taxon>Dermatophilaceae</taxon>
        <taxon>Dermatophilus</taxon>
    </lineage>
</organism>
<name>A0A239VIR0_9MICO</name>
<dbReference type="InterPro" id="IPR051922">
    <property type="entry name" value="Bact_Sporulation_Assoc"/>
</dbReference>
<feature type="chain" id="PRO_5011226650" evidence="1">
    <location>
        <begin position="46"/>
        <end position="429"/>
    </location>
</feature>